<protein>
    <submittedName>
        <fullName evidence="1">Uncharacterized protein</fullName>
    </submittedName>
</protein>
<organism evidence="1 2">
    <name type="scientific">Mytilus edulis</name>
    <name type="common">Blue mussel</name>
    <dbReference type="NCBI Taxonomy" id="6550"/>
    <lineage>
        <taxon>Eukaryota</taxon>
        <taxon>Metazoa</taxon>
        <taxon>Spiralia</taxon>
        <taxon>Lophotrochozoa</taxon>
        <taxon>Mollusca</taxon>
        <taxon>Bivalvia</taxon>
        <taxon>Autobranchia</taxon>
        <taxon>Pteriomorphia</taxon>
        <taxon>Mytilida</taxon>
        <taxon>Mytiloidea</taxon>
        <taxon>Mytilidae</taxon>
        <taxon>Mytilinae</taxon>
        <taxon>Mytilus</taxon>
    </lineage>
</organism>
<dbReference type="EMBL" id="CAJPWZ010002649">
    <property type="protein sequence ID" value="CAG2242294.1"/>
    <property type="molecule type" value="Genomic_DNA"/>
</dbReference>
<dbReference type="OrthoDB" id="2963168at2759"/>
<sequence>MVLVDATGKSLPACHVFKIFIEAFVNYTMQIINREKRLEKGHWMWTLVVNVTAYLRHTGEQFLRSCAEQAGISSDQLIFVTEAEAAFMSCHQDHFHELKDGAECMIVHLEEYKDAHKVKEIVMVGDFSECSLVQNAVRQTFSNRNITIPTDSGLAVMKGAVTCGNQPYRYKQISSSEVRK</sequence>
<reference evidence="1" key="1">
    <citation type="submission" date="2021-03" db="EMBL/GenBank/DDBJ databases">
        <authorList>
            <person name="Bekaert M."/>
        </authorList>
    </citation>
    <scope>NUCLEOTIDE SEQUENCE</scope>
</reference>
<evidence type="ECO:0000313" key="2">
    <source>
        <dbReference type="Proteomes" id="UP000683360"/>
    </source>
</evidence>
<dbReference type="AlphaFoldDB" id="A0A8S3U910"/>
<dbReference type="PANTHER" id="PTHR14187">
    <property type="entry name" value="ALPHA KINASE/ELONGATION FACTOR 2 KINASE"/>
    <property type="match status" value="1"/>
</dbReference>
<evidence type="ECO:0000313" key="1">
    <source>
        <dbReference type="EMBL" id="CAG2242294.1"/>
    </source>
</evidence>
<comment type="caution">
    <text evidence="1">The sequence shown here is derived from an EMBL/GenBank/DDBJ whole genome shotgun (WGS) entry which is preliminary data.</text>
</comment>
<accession>A0A8S3U910</accession>
<dbReference type="Proteomes" id="UP000683360">
    <property type="component" value="Unassembled WGS sequence"/>
</dbReference>
<dbReference type="Gene3D" id="3.30.420.40">
    <property type="match status" value="1"/>
</dbReference>
<proteinExistence type="predicted"/>
<gene>
    <name evidence="1" type="ORF">MEDL_54482</name>
</gene>
<dbReference type="PANTHER" id="PTHR14187:SF5">
    <property type="entry name" value="HEAT SHOCK 70 KDA PROTEIN 12A"/>
    <property type="match status" value="1"/>
</dbReference>
<name>A0A8S3U910_MYTED</name>
<keyword evidence="2" id="KW-1185">Reference proteome</keyword>